<evidence type="ECO:0000256" key="7">
    <source>
        <dbReference type="SAM" id="MobiDB-lite"/>
    </source>
</evidence>
<dbReference type="PANTHER" id="PTHR15341:SF3">
    <property type="entry name" value="NUCLEAR NUCLEIC ACID-BINDING PROTEIN C1D"/>
    <property type="match status" value="1"/>
</dbReference>
<accession>A0A1C7MSE5</accession>
<organism evidence="8 9">
    <name type="scientific">Grifola frondosa</name>
    <name type="common">Maitake</name>
    <name type="synonym">Polyporus frondosus</name>
    <dbReference type="NCBI Taxonomy" id="5627"/>
    <lineage>
        <taxon>Eukaryota</taxon>
        <taxon>Fungi</taxon>
        <taxon>Dikarya</taxon>
        <taxon>Basidiomycota</taxon>
        <taxon>Agaricomycotina</taxon>
        <taxon>Agaricomycetes</taxon>
        <taxon>Polyporales</taxon>
        <taxon>Grifolaceae</taxon>
        <taxon>Grifola</taxon>
    </lineage>
</organism>
<dbReference type="Proteomes" id="UP000092993">
    <property type="component" value="Unassembled WGS sequence"/>
</dbReference>
<comment type="function">
    <text evidence="6">Required for exosome-dependent processing of pre-rRNA and small nucleolar RNA (snRNA) precursors. Involved in processing of 35S pre-rRNA at the A0, A1 and A2 sites.</text>
</comment>
<proteinExistence type="inferred from homology"/>
<gene>
    <name evidence="8" type="primary">c1d</name>
    <name evidence="8" type="ORF">A0H81_01301</name>
</gene>
<evidence type="ECO:0000256" key="1">
    <source>
        <dbReference type="ARBA" id="ARBA00004123"/>
    </source>
</evidence>
<feature type="compositionally biased region" description="Basic residues" evidence="7">
    <location>
        <begin position="268"/>
        <end position="283"/>
    </location>
</feature>
<feature type="region of interest" description="Disordered" evidence="7">
    <location>
        <begin position="163"/>
        <end position="283"/>
    </location>
</feature>
<dbReference type="PANTHER" id="PTHR15341">
    <property type="entry name" value="SUN-COR STEROID HORMONE RECEPTOR CO-REPRESSOR"/>
    <property type="match status" value="1"/>
</dbReference>
<evidence type="ECO:0000313" key="8">
    <source>
        <dbReference type="EMBL" id="OBZ79810.1"/>
    </source>
</evidence>
<sequence length="283" mass="31226">MLDDSDKLHAKLSALTDSLDDLEAKLDPLFAQTLPESVVGLETIQQAKLQVVLPYLVYDLIFIYLKTRGIDPKTHPVITELDRVRQYFEKIKDAENPAKRKVAVDKAVANRFIKHAIAQVQAQRPPGDNGGPSRIKFDEEGRVPVKELAEAESEEEEVLEIFEEKERSTEEEEALPEVLPTAKDKGKGRAIDIDDSSKVGVKRRRPAVDPFAGYGDEPMPDNSNSAAKPSKKRKFLSPSSAEIVALGDGAKGSNSEHDTPQSSDSKSKKSAKRAARKAKKKTL</sequence>
<evidence type="ECO:0000313" key="9">
    <source>
        <dbReference type="Proteomes" id="UP000092993"/>
    </source>
</evidence>
<dbReference type="AlphaFoldDB" id="A0A1C7MSE5"/>
<protein>
    <recommendedName>
        <fullName evidence="6">Exosome complex protein</fullName>
    </recommendedName>
</protein>
<keyword evidence="4 6" id="KW-0694">RNA-binding</keyword>
<dbReference type="GO" id="GO:0005730">
    <property type="term" value="C:nucleolus"/>
    <property type="evidence" value="ECO:0007669"/>
    <property type="project" value="TreeGrafter"/>
</dbReference>
<dbReference type="Pfam" id="PF04000">
    <property type="entry name" value="Sas10_Utp3"/>
    <property type="match status" value="1"/>
</dbReference>
<keyword evidence="3 6" id="KW-0698">rRNA processing</keyword>
<dbReference type="EMBL" id="LUGG01000001">
    <property type="protein sequence ID" value="OBZ79810.1"/>
    <property type="molecule type" value="Genomic_DNA"/>
</dbReference>
<evidence type="ECO:0000256" key="4">
    <source>
        <dbReference type="ARBA" id="ARBA00022884"/>
    </source>
</evidence>
<dbReference type="OMA" id="RLKGYFG"/>
<name>A0A1C7MSE5_GRIFR</name>
<reference evidence="8 9" key="1">
    <citation type="submission" date="2016-03" db="EMBL/GenBank/DDBJ databases">
        <title>Whole genome sequencing of Grifola frondosa 9006-11.</title>
        <authorList>
            <person name="Min B."/>
            <person name="Park H."/>
            <person name="Kim J.-G."/>
            <person name="Cho H."/>
            <person name="Oh Y.-L."/>
            <person name="Kong W.-S."/>
            <person name="Choi I.-G."/>
        </authorList>
    </citation>
    <scope>NUCLEOTIDE SEQUENCE [LARGE SCALE GENOMIC DNA]</scope>
    <source>
        <strain evidence="8 9">9006-11</strain>
    </source>
</reference>
<comment type="subcellular location">
    <subcellularLocation>
        <location evidence="1 6">Nucleus</location>
    </subcellularLocation>
</comment>
<dbReference type="GO" id="GO:0000178">
    <property type="term" value="C:exosome (RNase complex)"/>
    <property type="evidence" value="ECO:0007669"/>
    <property type="project" value="TreeGrafter"/>
</dbReference>
<evidence type="ECO:0000256" key="3">
    <source>
        <dbReference type="ARBA" id="ARBA00022552"/>
    </source>
</evidence>
<evidence type="ECO:0000256" key="6">
    <source>
        <dbReference type="RuleBase" id="RU368003"/>
    </source>
</evidence>
<keyword evidence="9" id="KW-1185">Reference proteome</keyword>
<dbReference type="GO" id="GO:0003677">
    <property type="term" value="F:DNA binding"/>
    <property type="evidence" value="ECO:0007669"/>
    <property type="project" value="TreeGrafter"/>
</dbReference>
<dbReference type="OrthoDB" id="1421013at2759"/>
<dbReference type="InterPro" id="IPR011082">
    <property type="entry name" value="Exosome-assoc_fac/DNA_repair"/>
</dbReference>
<feature type="compositionally biased region" description="Basic and acidic residues" evidence="7">
    <location>
        <begin position="182"/>
        <end position="197"/>
    </location>
</feature>
<dbReference type="STRING" id="5627.A0A1C7MSE5"/>
<dbReference type="GO" id="GO:0010468">
    <property type="term" value="P:regulation of gene expression"/>
    <property type="evidence" value="ECO:0007669"/>
    <property type="project" value="TreeGrafter"/>
</dbReference>
<evidence type="ECO:0000256" key="2">
    <source>
        <dbReference type="ARBA" id="ARBA00009154"/>
    </source>
</evidence>
<dbReference type="GO" id="GO:0003723">
    <property type="term" value="F:RNA binding"/>
    <property type="evidence" value="ECO:0007669"/>
    <property type="project" value="UniProtKB-UniRule"/>
</dbReference>
<dbReference type="InterPro" id="IPR007146">
    <property type="entry name" value="Sas10/Utp3/C1D"/>
</dbReference>
<dbReference type="GO" id="GO:0000460">
    <property type="term" value="P:maturation of 5.8S rRNA"/>
    <property type="evidence" value="ECO:0007669"/>
    <property type="project" value="TreeGrafter"/>
</dbReference>
<comment type="similarity">
    <text evidence="2 6">Belongs to the C1D family.</text>
</comment>
<comment type="caution">
    <text evidence="8">The sequence shown here is derived from an EMBL/GenBank/DDBJ whole genome shotgun (WGS) entry which is preliminary data.</text>
</comment>
<evidence type="ECO:0000256" key="5">
    <source>
        <dbReference type="ARBA" id="ARBA00023242"/>
    </source>
</evidence>
<keyword evidence="5 6" id="KW-0539">Nucleus</keyword>